<protein>
    <recommendedName>
        <fullName evidence="3">RNase H type-1 domain-containing protein</fullName>
    </recommendedName>
</protein>
<evidence type="ECO:0000313" key="1">
    <source>
        <dbReference type="EMBL" id="MBA0728657.1"/>
    </source>
</evidence>
<reference evidence="1 2" key="1">
    <citation type="journal article" date="2019" name="Genome Biol. Evol.">
        <title>Insights into the evolution of the New World diploid cottons (Gossypium, subgenus Houzingenia) based on genome sequencing.</title>
        <authorList>
            <person name="Grover C.E."/>
            <person name="Arick M.A. 2nd"/>
            <person name="Thrash A."/>
            <person name="Conover J.L."/>
            <person name="Sanders W.S."/>
            <person name="Peterson D.G."/>
            <person name="Frelichowski J.E."/>
            <person name="Scheffler J.A."/>
            <person name="Scheffler B.E."/>
            <person name="Wendel J.F."/>
        </authorList>
    </citation>
    <scope>NUCLEOTIDE SEQUENCE [LARGE SCALE GENOMIC DNA]</scope>
    <source>
        <strain evidence="1">4</strain>
        <tissue evidence="1">Leaf</tissue>
    </source>
</reference>
<dbReference type="AlphaFoldDB" id="A0A7J9AX49"/>
<sequence>MLTESSWWGSPKDSVVLTRRIDNRLTEWEPPSPDFLKFNADGATVECPGMTGSGGVLRDDKGAMLAMFYGLLGYSLPFDGDRDWFSVFQNVIREKNGMTDSLAKVGIHGGSGFCERLEI</sequence>
<name>A0A7J9AX49_9ROSI</name>
<proteinExistence type="predicted"/>
<accession>A0A7J9AX49</accession>
<keyword evidence="2" id="KW-1185">Reference proteome</keyword>
<dbReference type="EMBL" id="JABEZV010000013">
    <property type="protein sequence ID" value="MBA0728657.1"/>
    <property type="molecule type" value="Genomic_DNA"/>
</dbReference>
<dbReference type="Proteomes" id="UP000593574">
    <property type="component" value="Unassembled WGS sequence"/>
</dbReference>
<evidence type="ECO:0008006" key="3">
    <source>
        <dbReference type="Google" id="ProtNLM"/>
    </source>
</evidence>
<gene>
    <name evidence="1" type="ORF">Golax_001542</name>
</gene>
<evidence type="ECO:0000313" key="2">
    <source>
        <dbReference type="Proteomes" id="UP000593574"/>
    </source>
</evidence>
<organism evidence="1 2">
    <name type="scientific">Gossypium laxum</name>
    <dbReference type="NCBI Taxonomy" id="34288"/>
    <lineage>
        <taxon>Eukaryota</taxon>
        <taxon>Viridiplantae</taxon>
        <taxon>Streptophyta</taxon>
        <taxon>Embryophyta</taxon>
        <taxon>Tracheophyta</taxon>
        <taxon>Spermatophyta</taxon>
        <taxon>Magnoliopsida</taxon>
        <taxon>eudicotyledons</taxon>
        <taxon>Gunneridae</taxon>
        <taxon>Pentapetalae</taxon>
        <taxon>rosids</taxon>
        <taxon>malvids</taxon>
        <taxon>Malvales</taxon>
        <taxon>Malvaceae</taxon>
        <taxon>Malvoideae</taxon>
        <taxon>Gossypium</taxon>
    </lineage>
</organism>
<comment type="caution">
    <text evidence="1">The sequence shown here is derived from an EMBL/GenBank/DDBJ whole genome shotgun (WGS) entry which is preliminary data.</text>
</comment>